<dbReference type="InterPro" id="IPR052193">
    <property type="entry name" value="Peptidase_C59"/>
</dbReference>
<gene>
    <name evidence="4" type="primary">cbh</name>
    <name evidence="4" type="ORF">AK812_SmicGene930</name>
</gene>
<evidence type="ECO:0000313" key="4">
    <source>
        <dbReference type="EMBL" id="OLQ14919.1"/>
    </source>
</evidence>
<dbReference type="PANTHER" id="PTHR35527:SF2">
    <property type="entry name" value="HYDROLASE"/>
    <property type="match status" value="1"/>
</dbReference>
<dbReference type="EMBL" id="LSRX01000009">
    <property type="protein sequence ID" value="OLQ14919.1"/>
    <property type="molecule type" value="Genomic_DNA"/>
</dbReference>
<dbReference type="InterPro" id="IPR029055">
    <property type="entry name" value="Ntn_hydrolases_N"/>
</dbReference>
<evidence type="ECO:0000256" key="1">
    <source>
        <dbReference type="ARBA" id="ARBA00006625"/>
    </source>
</evidence>
<sequence length="558" mass="62541">MPQFLTKGYAIATMLQPGGQPSLLRSGPETQTGEDELHHSLQNWWASRQQLRRANFNRKLDQPVIIFYAEARLFAWSDMSDPEYRSEDATELLNAVNGLPFQAPVKQDISEAVNQSEPCIRTTSVALSLRYCAALKRTGQFLGVAECSRADFRQHAMPWSMLVVVTVASTLSFARACSFFELNTSHQGVKVIGHTMEYGKILTFTDWKLFTTPRKTRTSLNNVSNALSDAKYGVLGIGIPPAYADGMNEAGLTVALQSLYRSEYQKCDFFSKDYKTIFTQSLAQWILTSFSTVEEVKEAILSKKYCIMNPIPLRAANTHWAIADKEGGSIVLEYERGEPRIYNNYVGLMTNDPFYPWHVDNLNAYRGILPEPGNNEDLLLPTGELLAGQGKVPYDMGHGFNTGGLPGDASPPSRFVRMFFTRQISQVNAPPDTLEDWLVLAQGILNSIFITKGFTEPNPHGKLVESGHTAWATIRVPKTGFYAYRNYESMQWQMVDTTKLDWTQRAKLPTKSDFAAGMSDITASLPNIDSTGQRFLHAKRHAQQVEDTVLFQVPPQEL</sequence>
<dbReference type="Gene3D" id="3.60.60.10">
    <property type="entry name" value="Penicillin V Acylase, Chain A"/>
    <property type="match status" value="1"/>
</dbReference>
<organism evidence="4 5">
    <name type="scientific">Symbiodinium microadriaticum</name>
    <name type="common">Dinoflagellate</name>
    <name type="synonym">Zooxanthella microadriatica</name>
    <dbReference type="NCBI Taxonomy" id="2951"/>
    <lineage>
        <taxon>Eukaryota</taxon>
        <taxon>Sar</taxon>
        <taxon>Alveolata</taxon>
        <taxon>Dinophyceae</taxon>
        <taxon>Suessiales</taxon>
        <taxon>Symbiodiniaceae</taxon>
        <taxon>Symbiodinium</taxon>
    </lineage>
</organism>
<reference evidence="4 5" key="1">
    <citation type="submission" date="2016-02" db="EMBL/GenBank/DDBJ databases">
        <title>Genome analysis of coral dinoflagellate symbionts highlights evolutionary adaptations to a symbiotic lifestyle.</title>
        <authorList>
            <person name="Aranda M."/>
            <person name="Li Y."/>
            <person name="Liew Y.J."/>
            <person name="Baumgarten S."/>
            <person name="Simakov O."/>
            <person name="Wilson M."/>
            <person name="Piel J."/>
            <person name="Ashoor H."/>
            <person name="Bougouffa S."/>
            <person name="Bajic V.B."/>
            <person name="Ryu T."/>
            <person name="Ravasi T."/>
            <person name="Bayer T."/>
            <person name="Micklem G."/>
            <person name="Kim H."/>
            <person name="Bhak J."/>
            <person name="Lajeunesse T.C."/>
            <person name="Voolstra C.R."/>
        </authorList>
    </citation>
    <scope>NUCLEOTIDE SEQUENCE [LARGE SCALE GENOMIC DNA]</scope>
    <source>
        <strain evidence="4 5">CCMP2467</strain>
    </source>
</reference>
<dbReference type="GO" id="GO:0016787">
    <property type="term" value="F:hydrolase activity"/>
    <property type="evidence" value="ECO:0007669"/>
    <property type="project" value="UniProtKB-KW"/>
</dbReference>
<keyword evidence="2 4" id="KW-0378">Hydrolase</keyword>
<dbReference type="AlphaFoldDB" id="A0A1Q9F5M5"/>
<dbReference type="OrthoDB" id="63199at2759"/>
<evidence type="ECO:0000256" key="2">
    <source>
        <dbReference type="ARBA" id="ARBA00022801"/>
    </source>
</evidence>
<dbReference type="Proteomes" id="UP000186817">
    <property type="component" value="Unassembled WGS sequence"/>
</dbReference>
<evidence type="ECO:0000259" key="3">
    <source>
        <dbReference type="Pfam" id="PF02275"/>
    </source>
</evidence>
<dbReference type="Pfam" id="PF02275">
    <property type="entry name" value="CBAH"/>
    <property type="match status" value="1"/>
</dbReference>
<comment type="similarity">
    <text evidence="1">Belongs to the peptidase C59 family.</text>
</comment>
<proteinExistence type="inferred from homology"/>
<keyword evidence="5" id="KW-1185">Reference proteome</keyword>
<dbReference type="SUPFAM" id="SSF56235">
    <property type="entry name" value="N-terminal nucleophile aminohydrolases (Ntn hydrolases)"/>
    <property type="match status" value="1"/>
</dbReference>
<evidence type="ECO:0000313" key="5">
    <source>
        <dbReference type="Proteomes" id="UP000186817"/>
    </source>
</evidence>
<dbReference type="InterPro" id="IPR029132">
    <property type="entry name" value="CBAH/NAAA_C"/>
</dbReference>
<dbReference type="PANTHER" id="PTHR35527">
    <property type="entry name" value="CHOLOYLGLYCINE HYDROLASE"/>
    <property type="match status" value="1"/>
</dbReference>
<comment type="caution">
    <text evidence="4">The sequence shown here is derived from an EMBL/GenBank/DDBJ whole genome shotgun (WGS) entry which is preliminary data.</text>
</comment>
<accession>A0A1Q9F5M5</accession>
<protein>
    <submittedName>
        <fullName evidence="4">Choloylglycine hydrolase</fullName>
    </submittedName>
</protein>
<name>A0A1Q9F5M5_SYMMI</name>
<feature type="domain" description="Choloylglycine hydrolase/NAAA C-terminal" evidence="3">
    <location>
        <begin position="185"/>
        <end position="499"/>
    </location>
</feature>